<dbReference type="EMBL" id="JADIMR010000054">
    <property type="protein sequence ID" value="MBO8446879.1"/>
    <property type="molecule type" value="Genomic_DNA"/>
</dbReference>
<dbReference type="Gene3D" id="2.60.20.10">
    <property type="entry name" value="Crystallins"/>
    <property type="match status" value="2"/>
</dbReference>
<dbReference type="PROSITE" id="PS50915">
    <property type="entry name" value="CRYSTALLIN_BETA_GAMMA"/>
    <property type="match status" value="2"/>
</dbReference>
<dbReference type="InterPro" id="IPR001064">
    <property type="entry name" value="Beta/gamma_crystallin"/>
</dbReference>
<dbReference type="Pfam" id="PF14200">
    <property type="entry name" value="RicinB_lectin_2"/>
    <property type="match status" value="3"/>
</dbReference>
<feature type="region of interest" description="Disordered" evidence="3">
    <location>
        <begin position="219"/>
        <end position="240"/>
    </location>
</feature>
<organism evidence="5 6">
    <name type="scientific">Candidatus Enterocola intestinipullorum</name>
    <dbReference type="NCBI Taxonomy" id="2840783"/>
    <lineage>
        <taxon>Bacteria</taxon>
        <taxon>Pseudomonadati</taxon>
        <taxon>Bacteroidota</taxon>
        <taxon>Bacteroidia</taxon>
        <taxon>Bacteroidales</taxon>
        <taxon>Candidatus Enterocola</taxon>
    </lineage>
</organism>
<dbReference type="InterPro" id="IPR035992">
    <property type="entry name" value="Ricin_B-like_lectins"/>
</dbReference>
<evidence type="ECO:0000313" key="6">
    <source>
        <dbReference type="Proteomes" id="UP000823637"/>
    </source>
</evidence>
<dbReference type="InterPro" id="IPR000772">
    <property type="entry name" value="Ricin_B_lectin"/>
</dbReference>
<protein>
    <submittedName>
        <fullName evidence="5">RICIN domain-containing protein</fullName>
    </submittedName>
</protein>
<evidence type="ECO:0000313" key="5">
    <source>
        <dbReference type="EMBL" id="MBO8446879.1"/>
    </source>
</evidence>
<dbReference type="SUPFAM" id="SSF50370">
    <property type="entry name" value="Ricin B-like lectins"/>
    <property type="match status" value="2"/>
</dbReference>
<accession>A0A9D9HDG7</accession>
<dbReference type="AlphaFoldDB" id="A0A9D9HDG7"/>
<dbReference type="SMART" id="SM00458">
    <property type="entry name" value="RICIN"/>
    <property type="match status" value="2"/>
</dbReference>
<feature type="domain" description="Beta/gamma crystallin 'Greek key'" evidence="4">
    <location>
        <begin position="60"/>
        <end position="99"/>
    </location>
</feature>
<dbReference type="SUPFAM" id="SSF49695">
    <property type="entry name" value="gamma-Crystallin-like"/>
    <property type="match status" value="2"/>
</dbReference>
<dbReference type="Gene3D" id="2.80.10.50">
    <property type="match status" value="2"/>
</dbReference>
<evidence type="ECO:0000256" key="2">
    <source>
        <dbReference type="ARBA" id="ARBA00022737"/>
    </source>
</evidence>
<feature type="domain" description="Beta/gamma crystallin 'Greek key'" evidence="4">
    <location>
        <begin position="16"/>
        <end position="58"/>
    </location>
</feature>
<evidence type="ECO:0000256" key="3">
    <source>
        <dbReference type="SAM" id="MobiDB-lite"/>
    </source>
</evidence>
<comment type="similarity">
    <text evidence="1">Belongs to the beta/gamma-crystallin family.</text>
</comment>
<dbReference type="InterPro" id="IPR011024">
    <property type="entry name" value="G_crystallin-like"/>
</dbReference>
<dbReference type="CDD" id="cd00161">
    <property type="entry name" value="beta-trefoil_Ricin-like"/>
    <property type="match status" value="2"/>
</dbReference>
<comment type="caution">
    <text evidence="5">The sequence shown here is derived from an EMBL/GenBank/DDBJ whole genome shotgun (WGS) entry which is preliminary data.</text>
</comment>
<reference evidence="5" key="2">
    <citation type="journal article" date="2021" name="PeerJ">
        <title>Extensive microbial diversity within the chicken gut microbiome revealed by metagenomics and culture.</title>
        <authorList>
            <person name="Gilroy R."/>
            <person name="Ravi A."/>
            <person name="Getino M."/>
            <person name="Pursley I."/>
            <person name="Horton D.L."/>
            <person name="Alikhan N.F."/>
            <person name="Baker D."/>
            <person name="Gharbi K."/>
            <person name="Hall N."/>
            <person name="Watson M."/>
            <person name="Adriaenssens E.M."/>
            <person name="Foster-Nyarko E."/>
            <person name="Jarju S."/>
            <person name="Secka A."/>
            <person name="Antonio M."/>
            <person name="Oren A."/>
            <person name="Chaudhuri R.R."/>
            <person name="La Ragione R."/>
            <person name="Hildebrand F."/>
            <person name="Pallen M.J."/>
        </authorList>
    </citation>
    <scope>NUCLEOTIDE SEQUENCE</scope>
    <source>
        <strain evidence="5">D3-1215</strain>
    </source>
</reference>
<dbReference type="Proteomes" id="UP000823637">
    <property type="component" value="Unassembled WGS sequence"/>
</dbReference>
<name>A0A9D9HDG7_9BACT</name>
<proteinExistence type="inferred from homology"/>
<keyword evidence="2" id="KW-0677">Repeat</keyword>
<sequence>MFITLSFPVFAAYAAEVAMFYQDIDYGGNMVALPEGKYPNIATTGMADNAISSLKVCYGFAVEAYSGPEFTGKVRIFTSDTDNVGDEWNDDISSVKIYPKGSTGLTGVYKIQNGSSGLYADVDNNSTENNYKVVQYYNEGNEHSQFWQVEEVSPDSGVYIIRNYRSGKVMDIVDGNTKSGSAVQQYDYNGNFWQQFIIIKEENGYCYLIARHCGKVIEMPPPDSNPEGEGSSDPGEWLKIADKDGGSNQQWKILSYVQPVTVYKDADYQGFDLDLLEGEYASEWLKLFGIGTNQISSFKVSKGYKVTLYSDDGQQGNSISYIAEDIQSMPVGWNDRVQSIKVEAWGVQGFDGDYKLQNRNSGLYMDVDRNSKENKAALIQYRNEYLNATQLFGFEELQGEHGVYRITNTNSGKSLDITDNSIDNGAVVQQYEYLGYAHQQFIVIETEDGYFQLIARHSGDVVEVPASSTVAGEWLRTYDNNGTYTQQWKIQRECEHVVSYELSGGGKICDNGGYAEITSNTQKGMNYCLLKDGNAYGDIVAGTGERQAWRVSKAGTYTVKAYDASYEECKSVATTMKGDIVIETTSRPQLIVNPSAEVHLTVLQSRSFTSDVPVEWSISSSGTGLYCEDDGYLIAKETETRLDAKFTCIGSATITATMKVPNNNCQSSVTVYQNGPEPEICAEVPNETNIQIP</sequence>
<evidence type="ECO:0000259" key="4">
    <source>
        <dbReference type="PROSITE" id="PS50915"/>
    </source>
</evidence>
<reference evidence="5" key="1">
    <citation type="submission" date="2020-10" db="EMBL/GenBank/DDBJ databases">
        <authorList>
            <person name="Gilroy R."/>
        </authorList>
    </citation>
    <scope>NUCLEOTIDE SEQUENCE</scope>
    <source>
        <strain evidence="5">D3-1215</strain>
    </source>
</reference>
<evidence type="ECO:0000256" key="1">
    <source>
        <dbReference type="ARBA" id="ARBA00009646"/>
    </source>
</evidence>
<dbReference type="PROSITE" id="PS50231">
    <property type="entry name" value="RICIN_B_LECTIN"/>
    <property type="match status" value="2"/>
</dbReference>
<gene>
    <name evidence="5" type="ORF">IAC32_03940</name>
</gene>